<dbReference type="InterPro" id="IPR000748">
    <property type="entry name" value="PsdUridine_synth_RsuA/RluB/E/F"/>
</dbReference>
<evidence type="ECO:0000259" key="5">
    <source>
        <dbReference type="SMART" id="SM00363"/>
    </source>
</evidence>
<reference evidence="6 7" key="2">
    <citation type="journal article" date="2010" name="Stand. Genomic Sci.">
        <title>Complete genome sequence of Desulfohalobium retbaense type strain (HR(100)).</title>
        <authorList>
            <person name="Spring S."/>
            <person name="Nolan M."/>
            <person name="Lapidus A."/>
            <person name="Glavina Del Rio T."/>
            <person name="Copeland A."/>
            <person name="Tice H."/>
            <person name="Cheng J.F."/>
            <person name="Lucas S."/>
            <person name="Land M."/>
            <person name="Chen F."/>
            <person name="Bruce D."/>
            <person name="Goodwin L."/>
            <person name="Pitluck S."/>
            <person name="Ivanova N."/>
            <person name="Mavromatis K."/>
            <person name="Mikhailova N."/>
            <person name="Pati A."/>
            <person name="Chen A."/>
            <person name="Palaniappan K."/>
            <person name="Hauser L."/>
            <person name="Chang Y.J."/>
            <person name="Jeffries C.D."/>
            <person name="Munk C."/>
            <person name="Kiss H."/>
            <person name="Chain P."/>
            <person name="Han C."/>
            <person name="Brettin T."/>
            <person name="Detter J.C."/>
            <person name="Schuler E."/>
            <person name="Goker M."/>
            <person name="Rohde M."/>
            <person name="Bristow J."/>
            <person name="Eisen J.A."/>
            <person name="Markowitz V."/>
            <person name="Hugenholtz P."/>
            <person name="Kyrpides N.C."/>
            <person name="Klenk H.P."/>
        </authorList>
    </citation>
    <scope>NUCLEOTIDE SEQUENCE [LARGE SCALE GENOMIC DNA]</scope>
    <source>
        <strain evidence="6 7">DSM 5692</strain>
    </source>
</reference>
<dbReference type="FunFam" id="3.10.290.10:FF:000003">
    <property type="entry name" value="Pseudouridine synthase"/>
    <property type="match status" value="1"/>
</dbReference>
<dbReference type="EMBL" id="CP001734">
    <property type="protein sequence ID" value="ACV68097.1"/>
    <property type="molecule type" value="Genomic_DNA"/>
</dbReference>
<evidence type="ECO:0000256" key="2">
    <source>
        <dbReference type="ARBA" id="ARBA00023235"/>
    </source>
</evidence>
<dbReference type="HOGENOM" id="CLU_024979_1_2_7"/>
<dbReference type="eggNOG" id="COG1187">
    <property type="taxonomic scope" value="Bacteria"/>
</dbReference>
<dbReference type="SMART" id="SM00363">
    <property type="entry name" value="S4"/>
    <property type="match status" value="1"/>
</dbReference>
<dbReference type="Proteomes" id="UP000001052">
    <property type="component" value="Chromosome"/>
</dbReference>
<dbReference type="InterPro" id="IPR042092">
    <property type="entry name" value="PsdUridine_s_RsuA/RluB/E/F_cat"/>
</dbReference>
<dbReference type="STRING" id="485915.Dret_0806"/>
<dbReference type="Gene3D" id="3.30.70.580">
    <property type="entry name" value="Pseudouridine synthase I, catalytic domain, N-terminal subdomain"/>
    <property type="match status" value="1"/>
</dbReference>
<dbReference type="AlphaFoldDB" id="C8X100"/>
<dbReference type="PANTHER" id="PTHR47683:SF2">
    <property type="entry name" value="RNA-BINDING S4 DOMAIN-CONTAINING PROTEIN"/>
    <property type="match status" value="1"/>
</dbReference>
<dbReference type="SUPFAM" id="SSF55120">
    <property type="entry name" value="Pseudouridine synthase"/>
    <property type="match status" value="1"/>
</dbReference>
<dbReference type="InterPro" id="IPR050343">
    <property type="entry name" value="RsuA_PseudoU_synthase"/>
</dbReference>
<dbReference type="CDD" id="cd02870">
    <property type="entry name" value="PseudoU_synth_RsuA_like"/>
    <property type="match status" value="1"/>
</dbReference>
<sequence>MLAGLLYSFARPGHTKAMSTPTSSHAPESCRLNKFLAQAGVCSRRKADTYIAAGRVQVNGSLVTQLGVQVHPGQDEVRVDGRVVELPEAQSAGHDYILLHKPVQVVTTAKDPQGRRTVLDLLPSQTFTRRIFPVGRLDFMSEGLLLLTSDGELANRLTHPRWHVEKVYEVTLREAVTEEHMRQMSSGMRLSEGEQLAPVDVQRRKTAADTSSLELTLHQGVNRQIRRMCRDLGLTILRLKRIRQGPVRLGKLPQGHWRHLTATEITTLKKRLGL</sequence>
<gene>
    <name evidence="6" type="ordered locus">Dret_0806</name>
</gene>
<proteinExistence type="inferred from homology"/>
<dbReference type="NCBIfam" id="TIGR00093">
    <property type="entry name" value="pseudouridine synthase"/>
    <property type="match status" value="1"/>
</dbReference>
<dbReference type="InterPro" id="IPR020103">
    <property type="entry name" value="PsdUridine_synth_cat_dom_sf"/>
</dbReference>
<evidence type="ECO:0000313" key="7">
    <source>
        <dbReference type="Proteomes" id="UP000001052"/>
    </source>
</evidence>
<dbReference type="InterPro" id="IPR036986">
    <property type="entry name" value="S4_RNA-bd_sf"/>
</dbReference>
<dbReference type="InterPro" id="IPR002942">
    <property type="entry name" value="S4_RNA-bd"/>
</dbReference>
<protein>
    <recommendedName>
        <fullName evidence="4">Pseudouridine synthase</fullName>
        <ecNumber evidence="4">5.4.99.-</ecNumber>
    </recommendedName>
</protein>
<evidence type="ECO:0000313" key="6">
    <source>
        <dbReference type="EMBL" id="ACV68097.1"/>
    </source>
</evidence>
<keyword evidence="2 4" id="KW-0413">Isomerase</keyword>
<accession>C8X100</accession>
<dbReference type="PROSITE" id="PS50889">
    <property type="entry name" value="S4"/>
    <property type="match status" value="1"/>
</dbReference>
<dbReference type="Gene3D" id="3.10.290.10">
    <property type="entry name" value="RNA-binding S4 domain"/>
    <property type="match status" value="1"/>
</dbReference>
<evidence type="ECO:0000256" key="3">
    <source>
        <dbReference type="PROSITE-ProRule" id="PRU00182"/>
    </source>
</evidence>
<dbReference type="KEGG" id="drt:Dret_0806"/>
<evidence type="ECO:0000256" key="1">
    <source>
        <dbReference type="ARBA" id="ARBA00008348"/>
    </source>
</evidence>
<dbReference type="GO" id="GO:0003723">
    <property type="term" value="F:RNA binding"/>
    <property type="evidence" value="ECO:0007669"/>
    <property type="project" value="UniProtKB-KW"/>
</dbReference>
<comment type="similarity">
    <text evidence="1 4">Belongs to the pseudouridine synthase RsuA family.</text>
</comment>
<reference evidence="7" key="1">
    <citation type="submission" date="2009-09" db="EMBL/GenBank/DDBJ databases">
        <title>The complete chromosome of Desulfohalobium retbaense DSM 5692.</title>
        <authorList>
            <consortium name="US DOE Joint Genome Institute (JGI-PGF)"/>
            <person name="Lucas S."/>
            <person name="Copeland A."/>
            <person name="Lapidus A."/>
            <person name="Glavina del Rio T."/>
            <person name="Dalin E."/>
            <person name="Tice H."/>
            <person name="Bruce D."/>
            <person name="Goodwin L."/>
            <person name="Pitluck S."/>
            <person name="Kyrpides N."/>
            <person name="Mavromatis K."/>
            <person name="Ivanova N."/>
            <person name="Mikhailova N."/>
            <person name="Munk A.C."/>
            <person name="Brettin T."/>
            <person name="Detter J.C."/>
            <person name="Han C."/>
            <person name="Tapia R."/>
            <person name="Larimer F."/>
            <person name="Land M."/>
            <person name="Hauser L."/>
            <person name="Markowitz V."/>
            <person name="Cheng J.-F."/>
            <person name="Hugenholtz P."/>
            <person name="Woyke T."/>
            <person name="Wu D."/>
            <person name="Spring S."/>
            <person name="Klenk H.-P."/>
            <person name="Eisen J.A."/>
        </authorList>
    </citation>
    <scope>NUCLEOTIDE SEQUENCE [LARGE SCALE GENOMIC DNA]</scope>
    <source>
        <strain evidence="7">DSM 5692</strain>
    </source>
</reference>
<dbReference type="EC" id="5.4.99.-" evidence="4"/>
<dbReference type="PROSITE" id="PS01149">
    <property type="entry name" value="PSI_RSU"/>
    <property type="match status" value="1"/>
</dbReference>
<dbReference type="Gene3D" id="3.30.70.1560">
    <property type="entry name" value="Alpha-L RNA-binding motif"/>
    <property type="match status" value="1"/>
</dbReference>
<dbReference type="PANTHER" id="PTHR47683">
    <property type="entry name" value="PSEUDOURIDINE SYNTHASE FAMILY PROTEIN-RELATED"/>
    <property type="match status" value="1"/>
</dbReference>
<dbReference type="InterPro" id="IPR020094">
    <property type="entry name" value="TruA/RsuA/RluB/E/F_N"/>
</dbReference>
<dbReference type="GO" id="GO:0000455">
    <property type="term" value="P:enzyme-directed rRNA pseudouridine synthesis"/>
    <property type="evidence" value="ECO:0007669"/>
    <property type="project" value="UniProtKB-ARBA"/>
</dbReference>
<dbReference type="Pfam" id="PF00849">
    <property type="entry name" value="PseudoU_synth_2"/>
    <property type="match status" value="1"/>
</dbReference>
<keyword evidence="7" id="KW-1185">Reference proteome</keyword>
<dbReference type="Pfam" id="PF01479">
    <property type="entry name" value="S4"/>
    <property type="match status" value="1"/>
</dbReference>
<feature type="domain" description="RNA-binding S4" evidence="5">
    <location>
        <begin position="30"/>
        <end position="94"/>
    </location>
</feature>
<organism evidence="6 7">
    <name type="scientific">Desulfohalobium retbaense (strain ATCC 49708 / DSM 5692 / JCM 16813 / HR100)</name>
    <dbReference type="NCBI Taxonomy" id="485915"/>
    <lineage>
        <taxon>Bacteria</taxon>
        <taxon>Pseudomonadati</taxon>
        <taxon>Thermodesulfobacteriota</taxon>
        <taxon>Desulfovibrionia</taxon>
        <taxon>Desulfovibrionales</taxon>
        <taxon>Desulfohalobiaceae</taxon>
        <taxon>Desulfohalobium</taxon>
    </lineage>
</organism>
<dbReference type="InterPro" id="IPR018496">
    <property type="entry name" value="PsdUridine_synth_RsuA/RluB_CS"/>
</dbReference>
<dbReference type="SUPFAM" id="SSF55174">
    <property type="entry name" value="Alpha-L RNA-binding motif"/>
    <property type="match status" value="1"/>
</dbReference>
<dbReference type="CDD" id="cd00165">
    <property type="entry name" value="S4"/>
    <property type="match status" value="1"/>
</dbReference>
<dbReference type="InterPro" id="IPR006145">
    <property type="entry name" value="PsdUridine_synth_RsuA/RluA"/>
</dbReference>
<keyword evidence="3" id="KW-0694">RNA-binding</keyword>
<dbReference type="GO" id="GO:0120159">
    <property type="term" value="F:rRNA pseudouridine synthase activity"/>
    <property type="evidence" value="ECO:0007669"/>
    <property type="project" value="UniProtKB-ARBA"/>
</dbReference>
<name>C8X100_DESRD</name>
<evidence type="ECO:0000256" key="4">
    <source>
        <dbReference type="RuleBase" id="RU003887"/>
    </source>
</evidence>